<reference evidence="10" key="1">
    <citation type="submission" date="2010-08" db="EMBL/GenBank/DDBJ databases">
        <authorList>
            <person name="Muzny D."/>
            <person name="Qin X."/>
            <person name="Buhay C."/>
            <person name="Dugan-Rocha S."/>
            <person name="Ding Y."/>
            <person name="Chen G."/>
            <person name="Hawes A."/>
            <person name="Holder M."/>
            <person name="Jhangiani S."/>
            <person name="Johnson A."/>
            <person name="Khan Z."/>
            <person name="Li Z."/>
            <person name="Liu W."/>
            <person name="Liu X."/>
            <person name="Perez L."/>
            <person name="Shen H."/>
            <person name="Wang Q."/>
            <person name="Watt J."/>
            <person name="Xi L."/>
            <person name="Xin Y."/>
            <person name="Zhou J."/>
            <person name="Deng J."/>
            <person name="Jiang H."/>
            <person name="Liu Y."/>
            <person name="Qu J."/>
            <person name="Song X.-Z."/>
            <person name="Zhang L."/>
            <person name="Villasana D."/>
            <person name="Johnson A."/>
            <person name="Liu J."/>
            <person name="Liyanage D."/>
            <person name="Lorensuhewa L."/>
            <person name="Robinson T."/>
            <person name="Song A."/>
            <person name="Song B.-B."/>
            <person name="Dinh H."/>
            <person name="Thornton R."/>
            <person name="Coyle M."/>
            <person name="Francisco L."/>
            <person name="Jackson L."/>
            <person name="Javaid M."/>
            <person name="Korchina V."/>
            <person name="Kovar C."/>
            <person name="Mata R."/>
            <person name="Mathew T."/>
            <person name="Ngo R."/>
            <person name="Nguyen L."/>
            <person name="Nguyen N."/>
            <person name="Okwuonu G."/>
            <person name="Ongeri F."/>
            <person name="Pham C."/>
            <person name="Simmons D."/>
            <person name="Wilczek-Boney K."/>
            <person name="Hale W."/>
            <person name="Jakkamsetti A."/>
            <person name="Pham P."/>
            <person name="Ruth R."/>
            <person name="San Lucas F."/>
            <person name="Warren J."/>
            <person name="Zhang J."/>
            <person name="Zhao Z."/>
            <person name="Zhou C."/>
            <person name="Zhu D."/>
            <person name="Lee S."/>
            <person name="Bess C."/>
            <person name="Blankenburg K."/>
            <person name="Forbes L."/>
            <person name="Fu Q."/>
            <person name="Gubbala S."/>
            <person name="Hirani K."/>
            <person name="Jayaseelan J.C."/>
            <person name="Lara F."/>
            <person name="Munidasa M."/>
            <person name="Palculict T."/>
            <person name="Patil S."/>
            <person name="Pu L.-L."/>
            <person name="Saada N."/>
            <person name="Tang L."/>
            <person name="Weissenberger G."/>
            <person name="Zhu Y."/>
            <person name="Hemphill L."/>
            <person name="Shang Y."/>
            <person name="Youmans B."/>
            <person name="Ayvaz T."/>
            <person name="Ross M."/>
            <person name="Santibanez J."/>
            <person name="Aqrawi P."/>
            <person name="Gross S."/>
            <person name="Joshi V."/>
            <person name="Fowler G."/>
            <person name="Nazareth L."/>
            <person name="Reid J."/>
            <person name="Worley K."/>
            <person name="Petrosino J."/>
            <person name="Highlander S."/>
            <person name="Gibbs R."/>
        </authorList>
    </citation>
    <scope>NUCLEOTIDE SEQUENCE [LARGE SCALE GENOMIC DNA]</scope>
    <source>
        <strain evidence="10">DSM 15272</strain>
    </source>
</reference>
<evidence type="ECO:0000256" key="2">
    <source>
        <dbReference type="ARBA" id="ARBA00022475"/>
    </source>
</evidence>
<dbReference type="RefSeq" id="WP_007078070.1">
    <property type="nucleotide sequence ID" value="NZ_CM001024.1"/>
</dbReference>
<dbReference type="GO" id="GO:0005886">
    <property type="term" value="C:plasma membrane"/>
    <property type="evidence" value="ECO:0007669"/>
    <property type="project" value="TreeGrafter"/>
</dbReference>
<dbReference type="InterPro" id="IPR013685">
    <property type="entry name" value="POTRA_FtsQ_type"/>
</dbReference>
<keyword evidence="3" id="KW-0132">Cell division</keyword>
<dbReference type="Pfam" id="PF03799">
    <property type="entry name" value="FtsQ_DivIB_C"/>
    <property type="match status" value="1"/>
</dbReference>
<evidence type="ECO:0000256" key="1">
    <source>
        <dbReference type="ARBA" id="ARBA00004370"/>
    </source>
</evidence>
<keyword evidence="4 8" id="KW-0812">Transmembrane</keyword>
<dbReference type="InterPro" id="IPR034746">
    <property type="entry name" value="POTRA"/>
</dbReference>
<keyword evidence="7" id="KW-0131">Cell cycle</keyword>
<dbReference type="eggNOG" id="COG1589">
    <property type="taxonomic scope" value="Bacteria"/>
</dbReference>
<evidence type="ECO:0000256" key="4">
    <source>
        <dbReference type="ARBA" id="ARBA00022692"/>
    </source>
</evidence>
<keyword evidence="6 8" id="KW-0472">Membrane</keyword>
<accession>E2S962</accession>
<feature type="domain" description="POTRA" evidence="9">
    <location>
        <begin position="44"/>
        <end position="112"/>
    </location>
</feature>
<dbReference type="EMBL" id="ACLF03000003">
    <property type="protein sequence ID" value="EFQ84332.1"/>
    <property type="molecule type" value="Genomic_DNA"/>
</dbReference>
<dbReference type="PROSITE" id="PS51779">
    <property type="entry name" value="POTRA"/>
    <property type="match status" value="1"/>
</dbReference>
<evidence type="ECO:0000256" key="7">
    <source>
        <dbReference type="ARBA" id="ARBA00023306"/>
    </source>
</evidence>
<evidence type="ECO:0000256" key="8">
    <source>
        <dbReference type="SAM" id="Phobius"/>
    </source>
</evidence>
<comment type="subcellular location">
    <subcellularLocation>
        <location evidence="1">Membrane</location>
    </subcellularLocation>
</comment>
<dbReference type="PANTHER" id="PTHR37820">
    <property type="entry name" value="CELL DIVISION PROTEIN DIVIB"/>
    <property type="match status" value="1"/>
</dbReference>
<dbReference type="GO" id="GO:0051301">
    <property type="term" value="P:cell division"/>
    <property type="evidence" value="ECO:0007669"/>
    <property type="project" value="UniProtKB-KW"/>
</dbReference>
<gene>
    <name evidence="10" type="ORF">HMPREF0063_11048</name>
</gene>
<organism evidence="10 11">
    <name type="scientific">Aeromicrobium marinum DSM 15272</name>
    <dbReference type="NCBI Taxonomy" id="585531"/>
    <lineage>
        <taxon>Bacteria</taxon>
        <taxon>Bacillati</taxon>
        <taxon>Actinomycetota</taxon>
        <taxon>Actinomycetes</taxon>
        <taxon>Propionibacteriales</taxon>
        <taxon>Nocardioidaceae</taxon>
        <taxon>Aeromicrobium</taxon>
    </lineage>
</organism>
<proteinExistence type="predicted"/>
<evidence type="ECO:0000259" key="9">
    <source>
        <dbReference type="PROSITE" id="PS51779"/>
    </source>
</evidence>
<feature type="transmembrane region" description="Helical" evidence="8">
    <location>
        <begin position="21"/>
        <end position="46"/>
    </location>
</feature>
<evidence type="ECO:0000313" key="11">
    <source>
        <dbReference type="Proteomes" id="UP000003111"/>
    </source>
</evidence>
<evidence type="ECO:0000256" key="5">
    <source>
        <dbReference type="ARBA" id="ARBA00022989"/>
    </source>
</evidence>
<evidence type="ECO:0000313" key="10">
    <source>
        <dbReference type="EMBL" id="EFQ84332.1"/>
    </source>
</evidence>
<keyword evidence="2" id="KW-1003">Cell membrane</keyword>
<dbReference type="Proteomes" id="UP000003111">
    <property type="component" value="Unassembled WGS sequence"/>
</dbReference>
<dbReference type="STRING" id="585531.HMPREF0063_11048"/>
<protein>
    <submittedName>
        <fullName evidence="10">POTRA domain protein, FtsQ-type</fullName>
    </submittedName>
</protein>
<dbReference type="Gene3D" id="3.10.20.310">
    <property type="entry name" value="membrane protein fhac"/>
    <property type="match status" value="1"/>
</dbReference>
<keyword evidence="11" id="KW-1185">Reference proteome</keyword>
<dbReference type="PANTHER" id="PTHR37820:SF1">
    <property type="entry name" value="CELL DIVISION PROTEIN FTSQ"/>
    <property type="match status" value="1"/>
</dbReference>
<dbReference type="InterPro" id="IPR005548">
    <property type="entry name" value="Cell_div_FtsQ/DivIB_C"/>
</dbReference>
<sequence length="241" mass="26018">MSTERFARRRRSERLRLARRVVLALSATVAVGALVWVVWFSSWLAVSSVEVEGTSALDPAEVEAAAQVPQGRPLARVDVTGVEERVRALPLVESVDVGRSWPRTITVEVVERTAVAWIMADGAIRGVDRFGAVFRDYPEPPPVTAVEVSTDDPRRRQQALESLGSVLAELRSADPGLVGQIASASAESQDSVTFRLVDGRTVRWGSAEAGEDKLTVLTALLASVQASEYDVSAPEQPTTRG</sequence>
<dbReference type="Pfam" id="PF08478">
    <property type="entry name" value="POTRA_1"/>
    <property type="match status" value="1"/>
</dbReference>
<keyword evidence="5 8" id="KW-1133">Transmembrane helix</keyword>
<evidence type="ECO:0000256" key="6">
    <source>
        <dbReference type="ARBA" id="ARBA00023136"/>
    </source>
</evidence>
<dbReference type="OrthoDB" id="9790760at2"/>
<comment type="caution">
    <text evidence="10">The sequence shown here is derived from an EMBL/GenBank/DDBJ whole genome shotgun (WGS) entry which is preliminary data.</text>
</comment>
<evidence type="ECO:0000256" key="3">
    <source>
        <dbReference type="ARBA" id="ARBA00022618"/>
    </source>
</evidence>
<dbReference type="AlphaFoldDB" id="E2S962"/>
<dbReference type="HOGENOM" id="CLU_047677_1_0_11"/>
<dbReference type="InterPro" id="IPR050487">
    <property type="entry name" value="FtsQ_DivIB"/>
</dbReference>
<name>E2S962_9ACTN</name>